<gene>
    <name evidence="2" type="ORF">C823_04080</name>
</gene>
<dbReference type="CDD" id="cd01392">
    <property type="entry name" value="HTH_LacI"/>
    <property type="match status" value="1"/>
</dbReference>
<dbReference type="HOGENOM" id="CLU_2368639_0_0_9"/>
<sequence length="95" mass="10519">MAERITIQDIADALGLSRNTVSKAINNTGILADATREKVLKKAIEMGYKQFSYVNIPGIGIPGTDPGCTLPLKKKRNCPAYCQFYQQFTFCIHHA</sequence>
<organism evidence="2 3">
    <name type="scientific">Eubacterium plexicaudatum ASF492</name>
    <dbReference type="NCBI Taxonomy" id="1235802"/>
    <lineage>
        <taxon>Bacteria</taxon>
        <taxon>Bacillati</taxon>
        <taxon>Bacillota</taxon>
        <taxon>Clostridia</taxon>
        <taxon>Eubacteriales</taxon>
        <taxon>Eubacteriaceae</taxon>
        <taxon>Eubacterium</taxon>
    </lineage>
</organism>
<dbReference type="STRING" id="1235802.C823_04080"/>
<dbReference type="Proteomes" id="UP000012589">
    <property type="component" value="Unassembled WGS sequence"/>
</dbReference>
<proteinExistence type="predicted"/>
<feature type="domain" description="HTH lacI-type" evidence="1">
    <location>
        <begin position="5"/>
        <end position="49"/>
    </location>
</feature>
<dbReference type="PATRIC" id="fig|1235802.3.peg.4328"/>
<dbReference type="Pfam" id="PF00356">
    <property type="entry name" value="LacI"/>
    <property type="match status" value="1"/>
</dbReference>
<dbReference type="SUPFAM" id="SSF47413">
    <property type="entry name" value="lambda repressor-like DNA-binding domains"/>
    <property type="match status" value="1"/>
</dbReference>
<reference evidence="2 3" key="1">
    <citation type="journal article" date="2014" name="Genome Announc.">
        <title>Draft genome sequences of the altered schaedler flora, a defined bacterial community from gnotobiotic mice.</title>
        <authorList>
            <person name="Wannemuehler M.J."/>
            <person name="Overstreet A.M."/>
            <person name="Ward D.V."/>
            <person name="Phillips G.J."/>
        </authorList>
    </citation>
    <scope>NUCLEOTIDE SEQUENCE [LARGE SCALE GENOMIC DNA]</scope>
    <source>
        <strain evidence="2 3">ASF492</strain>
    </source>
</reference>
<dbReference type="PROSITE" id="PS50932">
    <property type="entry name" value="HTH_LACI_2"/>
    <property type="match status" value="1"/>
</dbReference>
<dbReference type="eggNOG" id="COG1609">
    <property type="taxonomic scope" value="Bacteria"/>
</dbReference>
<dbReference type="SMART" id="SM00354">
    <property type="entry name" value="HTH_LACI"/>
    <property type="match status" value="1"/>
</dbReference>
<dbReference type="Gene3D" id="1.10.260.40">
    <property type="entry name" value="lambda repressor-like DNA-binding domains"/>
    <property type="match status" value="1"/>
</dbReference>
<dbReference type="InterPro" id="IPR010982">
    <property type="entry name" value="Lambda_DNA-bd_dom_sf"/>
</dbReference>
<evidence type="ECO:0000313" key="2">
    <source>
        <dbReference type="EMBL" id="EMZ21993.1"/>
    </source>
</evidence>
<dbReference type="AlphaFoldDB" id="N2A6F5"/>
<dbReference type="GO" id="GO:0003677">
    <property type="term" value="F:DNA binding"/>
    <property type="evidence" value="ECO:0007669"/>
    <property type="project" value="InterPro"/>
</dbReference>
<evidence type="ECO:0000313" key="3">
    <source>
        <dbReference type="Proteomes" id="UP000012589"/>
    </source>
</evidence>
<comment type="caution">
    <text evidence="2">The sequence shown here is derived from an EMBL/GenBank/DDBJ whole genome shotgun (WGS) entry which is preliminary data.</text>
</comment>
<keyword evidence="3" id="KW-1185">Reference proteome</keyword>
<dbReference type="InterPro" id="IPR000843">
    <property type="entry name" value="HTH_LacI"/>
</dbReference>
<name>N2A6F5_9FIRM</name>
<protein>
    <submittedName>
        <fullName evidence="2">LacI family transcriptional regulator</fullName>
    </submittedName>
</protein>
<accession>N2A6F5</accession>
<dbReference type="GO" id="GO:0006355">
    <property type="term" value="P:regulation of DNA-templated transcription"/>
    <property type="evidence" value="ECO:0007669"/>
    <property type="project" value="InterPro"/>
</dbReference>
<dbReference type="EMBL" id="AQFT01000124">
    <property type="protein sequence ID" value="EMZ21993.1"/>
    <property type="molecule type" value="Genomic_DNA"/>
</dbReference>
<evidence type="ECO:0000259" key="1">
    <source>
        <dbReference type="PROSITE" id="PS50932"/>
    </source>
</evidence>